<dbReference type="AlphaFoldDB" id="A0A816HFK7"/>
<sequence length="248" mass="27946">ETNTIYKILSYGLPAAAIPEFTNGRNFELWQQFFVESLKLLCSLAVDIVDNSIRIFLTSTMLTNQLQSLTEFNNEVNYTIDQFQQRTPIIFAQTLDLIRLNAQGNTLSAAFSSNWDLMKAGEDIESNNSFITIPIIHHDVEQNTSCSCSTLRTCKIPAEITNDDELILIVEGLVFGCHLLETVLLSTLSCFYSPTCIHNVREALDAESTGFDRNTHLHNASTRFNVNDTIKTTAYPWLVICINKYLSS</sequence>
<evidence type="ECO:0000313" key="1">
    <source>
        <dbReference type="EMBL" id="CAF1687640.1"/>
    </source>
</evidence>
<proteinExistence type="predicted"/>
<dbReference type="EMBL" id="CAJNOR010017673">
    <property type="protein sequence ID" value="CAF1687640.1"/>
    <property type="molecule type" value="Genomic_DNA"/>
</dbReference>
<protein>
    <submittedName>
        <fullName evidence="1">Uncharacterized protein</fullName>
    </submittedName>
</protein>
<comment type="caution">
    <text evidence="1">The sequence shown here is derived from an EMBL/GenBank/DDBJ whole genome shotgun (WGS) entry which is preliminary data.</text>
</comment>
<feature type="non-terminal residue" evidence="1">
    <location>
        <position position="1"/>
    </location>
</feature>
<name>A0A816HFK7_ADIRI</name>
<accession>A0A816HFK7</accession>
<gene>
    <name evidence="1" type="ORF">XAT740_LOCUS62491</name>
</gene>
<keyword evidence="2" id="KW-1185">Reference proteome</keyword>
<dbReference type="Proteomes" id="UP000663828">
    <property type="component" value="Unassembled WGS sequence"/>
</dbReference>
<organism evidence="1 2">
    <name type="scientific">Adineta ricciae</name>
    <name type="common">Rotifer</name>
    <dbReference type="NCBI Taxonomy" id="249248"/>
    <lineage>
        <taxon>Eukaryota</taxon>
        <taxon>Metazoa</taxon>
        <taxon>Spiralia</taxon>
        <taxon>Gnathifera</taxon>
        <taxon>Rotifera</taxon>
        <taxon>Eurotatoria</taxon>
        <taxon>Bdelloidea</taxon>
        <taxon>Adinetida</taxon>
        <taxon>Adinetidae</taxon>
        <taxon>Adineta</taxon>
    </lineage>
</organism>
<evidence type="ECO:0000313" key="2">
    <source>
        <dbReference type="Proteomes" id="UP000663828"/>
    </source>
</evidence>
<reference evidence="1" key="1">
    <citation type="submission" date="2021-02" db="EMBL/GenBank/DDBJ databases">
        <authorList>
            <person name="Nowell W R."/>
        </authorList>
    </citation>
    <scope>NUCLEOTIDE SEQUENCE</scope>
</reference>